<dbReference type="EMBL" id="JAXCEH010000019">
    <property type="protein sequence ID" value="MFA1557086.1"/>
    <property type="molecule type" value="Genomic_DNA"/>
</dbReference>
<dbReference type="InterPro" id="IPR045608">
    <property type="entry name" value="Trypco2"/>
</dbReference>
<organism evidence="2 3">
    <name type="scientific">Actinomadura chokoriensis</name>
    <dbReference type="NCBI Taxonomy" id="454156"/>
    <lineage>
        <taxon>Bacteria</taxon>
        <taxon>Bacillati</taxon>
        <taxon>Actinomycetota</taxon>
        <taxon>Actinomycetes</taxon>
        <taxon>Streptosporangiales</taxon>
        <taxon>Thermomonosporaceae</taxon>
        <taxon>Actinomadura</taxon>
    </lineage>
</organism>
<gene>
    <name evidence="2" type="ORF">SM436_25705</name>
</gene>
<dbReference type="Pfam" id="PF19631">
    <property type="entry name" value="Trypco2"/>
    <property type="match status" value="1"/>
</dbReference>
<dbReference type="Proteomes" id="UP001569904">
    <property type="component" value="Unassembled WGS sequence"/>
</dbReference>
<proteinExistence type="predicted"/>
<accession>A0ABV4R365</accession>
<evidence type="ECO:0000313" key="3">
    <source>
        <dbReference type="Proteomes" id="UP001569904"/>
    </source>
</evidence>
<protein>
    <submittedName>
        <fullName evidence="2">Trypco2 family protein</fullName>
    </submittedName>
</protein>
<feature type="domain" description="Trypsin-co-occurring" evidence="1">
    <location>
        <begin position="5"/>
        <end position="79"/>
    </location>
</feature>
<reference evidence="2 3" key="1">
    <citation type="submission" date="2023-11" db="EMBL/GenBank/DDBJ databases">
        <title>Actinomadura monticuli sp. nov., isolated from volcanic ash.</title>
        <authorList>
            <person name="Lee S.D."/>
            <person name="Yang H."/>
            <person name="Kim I.S."/>
        </authorList>
    </citation>
    <scope>NUCLEOTIDE SEQUENCE [LARGE SCALE GENOMIC DNA]</scope>
    <source>
        <strain evidence="2 3">DSM 45346</strain>
    </source>
</reference>
<dbReference type="RefSeq" id="WP_371943834.1">
    <property type="nucleotide sequence ID" value="NZ_JAXCEH010000019.1"/>
</dbReference>
<evidence type="ECO:0000259" key="1">
    <source>
        <dbReference type="Pfam" id="PF19631"/>
    </source>
</evidence>
<comment type="caution">
    <text evidence="2">The sequence shown here is derived from an EMBL/GenBank/DDBJ whole genome shotgun (WGS) entry which is preliminary data.</text>
</comment>
<evidence type="ECO:0000313" key="2">
    <source>
        <dbReference type="EMBL" id="MFA1557086.1"/>
    </source>
</evidence>
<keyword evidence="3" id="KW-1185">Reference proteome</keyword>
<name>A0ABV4R365_9ACTN</name>
<sequence>MKSLIGLAEAIEQLRYELGEAQDAGADQQLRFKVTEVEMELLVELRKEGGAKASFGVLSVGAEGKISKGNAHRLKLKLEVKDEALGGSTAEVGDDDEGSFDD</sequence>